<evidence type="ECO:0000313" key="3">
    <source>
        <dbReference type="Proteomes" id="UP000676885"/>
    </source>
</evidence>
<dbReference type="Pfam" id="PF00929">
    <property type="entry name" value="RNase_T"/>
    <property type="match status" value="1"/>
</dbReference>
<dbReference type="InterPro" id="IPR036420">
    <property type="entry name" value="BRCT_dom_sf"/>
</dbReference>
<dbReference type="Gene3D" id="3.30.420.10">
    <property type="entry name" value="Ribonuclease H-like superfamily/Ribonuclease H"/>
    <property type="match status" value="1"/>
</dbReference>
<organism evidence="2 3">
    <name type="scientific">Arthrobacter jiangjiafuii</name>
    <dbReference type="NCBI Taxonomy" id="2817475"/>
    <lineage>
        <taxon>Bacteria</taxon>
        <taxon>Bacillati</taxon>
        <taxon>Actinomycetota</taxon>
        <taxon>Actinomycetes</taxon>
        <taxon>Micrococcales</taxon>
        <taxon>Micrococcaceae</taxon>
        <taxon>Arthrobacter</taxon>
    </lineage>
</organism>
<dbReference type="RefSeq" id="WP_210229886.1">
    <property type="nucleotide sequence ID" value="NZ_CP076022.1"/>
</dbReference>
<gene>
    <name evidence="2" type="ORF">KKR91_03420</name>
</gene>
<dbReference type="Proteomes" id="UP000676885">
    <property type="component" value="Chromosome"/>
</dbReference>
<accession>A0A975M6A4</accession>
<sequence>MTLNFTAIDFETANGSRASACALGMVKVRNGEIVERGHWFLRPTDGGGFWPNNVRIHGITEAMVATAPTWSQVHAEIAAFIGDDAIMAHNAGFDLDVFRKTSETAGIASQPFRYGCSVKMAQALLPLENHKLPTVHAALGFGTFAHHDGLADAEACANITISLAQREGMAHIDAVLKSWGSTAPAGVAGVPAAAGVARPGAAAGSRGQRFAPRPSLDLTEPVAAISAKMGGHMVSFTGDFSVERPVLQQLVLEHGGALNNHAPTRATTLLVVGDWDAQMLRPGAVVSRSVQKAQDLRAKGQSLEIIGEASFWQLVDADPEAAVAAAAAAALLPSAHEPLSLADTPPALPKRRDVKGMGGVLAGMGPADLAAATFKSEHYGVFRVAGTAFKSPVLGVRMLGHRSIENNAKPERDIHSLALLQGEDAAFVTVLTAHTPDTEFMDVLLGSVRHGDLVTAVFDALGGPFVVQAVAVYAPVADMFMLGSMILARHGRPGTKLSWLQSVIPRAEHALAVPEQITAWDFYESSTD</sequence>
<dbReference type="PANTHER" id="PTHR30231:SF42">
    <property type="entry name" value="EXONUCLEASE"/>
    <property type="match status" value="1"/>
</dbReference>
<dbReference type="AlphaFoldDB" id="A0A975M6A4"/>
<reference evidence="2 3" key="1">
    <citation type="submission" date="2021-05" db="EMBL/GenBank/DDBJ databases">
        <title>Novel species in genus Arthrobacter.</title>
        <authorList>
            <person name="Zhang G."/>
        </authorList>
    </citation>
    <scope>NUCLEOTIDE SEQUENCE [LARGE SCALE GENOMIC DNA]</scope>
    <source>
        <strain evidence="3">zg-ZUI227</strain>
    </source>
</reference>
<dbReference type="SUPFAM" id="SSF53098">
    <property type="entry name" value="Ribonuclease H-like"/>
    <property type="match status" value="1"/>
</dbReference>
<keyword evidence="3" id="KW-1185">Reference proteome</keyword>
<dbReference type="KEGG" id="ajg:KKR91_03420"/>
<evidence type="ECO:0000313" key="2">
    <source>
        <dbReference type="EMBL" id="QWC10692.1"/>
    </source>
</evidence>
<dbReference type="InterPro" id="IPR013520">
    <property type="entry name" value="Ribonucl_H"/>
</dbReference>
<protein>
    <recommendedName>
        <fullName evidence="1">BRCT domain-containing protein</fullName>
    </recommendedName>
</protein>
<feature type="domain" description="BRCT" evidence="1">
    <location>
        <begin position="224"/>
        <end position="306"/>
    </location>
</feature>
<dbReference type="GO" id="GO:0005829">
    <property type="term" value="C:cytosol"/>
    <property type="evidence" value="ECO:0007669"/>
    <property type="project" value="TreeGrafter"/>
</dbReference>
<dbReference type="SUPFAM" id="SSF52113">
    <property type="entry name" value="BRCT domain"/>
    <property type="match status" value="1"/>
</dbReference>
<proteinExistence type="predicted"/>
<dbReference type="PROSITE" id="PS50172">
    <property type="entry name" value="BRCT"/>
    <property type="match status" value="1"/>
</dbReference>
<dbReference type="PANTHER" id="PTHR30231">
    <property type="entry name" value="DNA POLYMERASE III SUBUNIT EPSILON"/>
    <property type="match status" value="1"/>
</dbReference>
<dbReference type="InterPro" id="IPR012337">
    <property type="entry name" value="RNaseH-like_sf"/>
</dbReference>
<dbReference type="CDD" id="cd06130">
    <property type="entry name" value="DNA_pol_III_epsilon_like"/>
    <property type="match status" value="1"/>
</dbReference>
<dbReference type="SMART" id="SM00479">
    <property type="entry name" value="EXOIII"/>
    <property type="match status" value="1"/>
</dbReference>
<dbReference type="GO" id="GO:0008408">
    <property type="term" value="F:3'-5' exonuclease activity"/>
    <property type="evidence" value="ECO:0007669"/>
    <property type="project" value="TreeGrafter"/>
</dbReference>
<dbReference type="InterPro" id="IPR001357">
    <property type="entry name" value="BRCT_dom"/>
</dbReference>
<evidence type="ECO:0000259" key="1">
    <source>
        <dbReference type="PROSITE" id="PS50172"/>
    </source>
</evidence>
<name>A0A975M6A4_9MICC</name>
<dbReference type="EMBL" id="CP076022">
    <property type="protein sequence ID" value="QWC10692.1"/>
    <property type="molecule type" value="Genomic_DNA"/>
</dbReference>
<dbReference type="InterPro" id="IPR036397">
    <property type="entry name" value="RNaseH_sf"/>
</dbReference>
<dbReference type="Gene3D" id="3.40.50.10190">
    <property type="entry name" value="BRCT domain"/>
    <property type="match status" value="1"/>
</dbReference>
<dbReference type="GO" id="GO:0003676">
    <property type="term" value="F:nucleic acid binding"/>
    <property type="evidence" value="ECO:0007669"/>
    <property type="project" value="InterPro"/>
</dbReference>